<feature type="region of interest" description="Disordered" evidence="1">
    <location>
        <begin position="28"/>
        <end position="55"/>
    </location>
</feature>
<dbReference type="PANTHER" id="PTHR39150">
    <property type="entry name" value="54S RIBOSOMAL PROTEIN L28, MITOCHONDRIAL"/>
    <property type="match status" value="1"/>
</dbReference>
<sequence length="190" mass="20953">MFRRLALSLPKDQVVGTSTTLARCYATPAKGAAASKQKAQKTTGPRGSRGGEGAADSRVDLIKKTLYESDPSDADRLAALAKVVPSPEVHDTINRAWQLFTRHRRQAHAAELARKYTSMRSAIDLLEATDKGLWEKAVGGKKFQNVDQRAVEGNARLVGLVPRELRPPMEQPGHRMWDSEWKAPKVVKAE</sequence>
<gene>
    <name evidence="2" type="ORF">ls5930a1_00047</name>
    <name evidence="3" type="ORF">ls5931a1_00075</name>
</gene>
<dbReference type="AlphaFoldDB" id="A0A0H5FSR2"/>
<dbReference type="GO" id="GO:0005739">
    <property type="term" value="C:mitochondrion"/>
    <property type="evidence" value="ECO:0007669"/>
    <property type="project" value="GOC"/>
</dbReference>
<dbReference type="Gene3D" id="6.10.250.3440">
    <property type="match status" value="1"/>
</dbReference>
<proteinExistence type="predicted"/>
<dbReference type="GO" id="GO:0003735">
    <property type="term" value="F:structural constituent of ribosome"/>
    <property type="evidence" value="ECO:0007669"/>
    <property type="project" value="InterPro"/>
</dbReference>
<dbReference type="InterPro" id="IPR042831">
    <property type="entry name" value="Ribosomal_mL40_fung"/>
</dbReference>
<name>A0A0H5FSR2_9BASI</name>
<dbReference type="PANTHER" id="PTHR39150:SF1">
    <property type="entry name" value="LARGE RIBOSOMAL SUBUNIT PROTEIN ML40"/>
    <property type="match status" value="1"/>
</dbReference>
<dbReference type="EMBL" id="LN868512">
    <property type="protein sequence ID" value="CRX79280.1"/>
    <property type="molecule type" value="Genomic_DNA"/>
</dbReference>
<dbReference type="EMBL" id="LN868506">
    <property type="protein sequence ID" value="CRX78981.1"/>
    <property type="molecule type" value="Genomic_DNA"/>
</dbReference>
<organism evidence="2">
    <name type="scientific">Leucosporidium scottii</name>
    <dbReference type="NCBI Taxonomy" id="5278"/>
    <lineage>
        <taxon>Eukaryota</taxon>
        <taxon>Fungi</taxon>
        <taxon>Dikarya</taxon>
        <taxon>Basidiomycota</taxon>
        <taxon>Pucciniomycotina</taxon>
        <taxon>Microbotryomycetes</taxon>
        <taxon>Leucosporidiales</taxon>
        <taxon>Leucosporidium</taxon>
    </lineage>
</organism>
<evidence type="ECO:0000313" key="2">
    <source>
        <dbReference type="EMBL" id="CRX78981.1"/>
    </source>
</evidence>
<dbReference type="GO" id="GO:0032543">
    <property type="term" value="P:mitochondrial translation"/>
    <property type="evidence" value="ECO:0007669"/>
    <property type="project" value="InterPro"/>
</dbReference>
<evidence type="ECO:0000313" key="3">
    <source>
        <dbReference type="EMBL" id="CRX79280.1"/>
    </source>
</evidence>
<evidence type="ECO:0000256" key="1">
    <source>
        <dbReference type="SAM" id="MobiDB-lite"/>
    </source>
</evidence>
<reference evidence="2" key="1">
    <citation type="submission" date="2015-06" db="EMBL/GenBank/DDBJ databases">
        <title>Genetic Architecture Underlying Mating-Type Determination in the Yeast Leucosporidium scottii and the Evolution of Mating Systems in Basidiomycetes.</title>
        <authorList>
            <person name="Maia T.M."/>
            <person name="Lopes S."/>
            <person name="Almeida J.M.G.C.F."/>
            <person name="Rosa L.H."/>
            <person name="Sampaio J.P."/>
            <person name="Goncalves P."/>
            <person name="Coelho M.A."/>
        </authorList>
    </citation>
    <scope>NUCLEOTIDE SEQUENCE</scope>
</reference>
<accession>A0A0H5FSR2</accession>
<protein>
    <submittedName>
        <fullName evidence="2">Uncharacterized protein</fullName>
    </submittedName>
</protein>
<feature type="compositionally biased region" description="Low complexity" evidence="1">
    <location>
        <begin position="29"/>
        <end position="44"/>
    </location>
</feature>